<evidence type="ECO:0000256" key="11">
    <source>
        <dbReference type="ARBA" id="ARBA00022838"/>
    </source>
</evidence>
<evidence type="ECO:0000256" key="18">
    <source>
        <dbReference type="ARBA" id="ARBA00044346"/>
    </source>
</evidence>
<evidence type="ECO:0000256" key="13">
    <source>
        <dbReference type="ARBA" id="ARBA00023212"/>
    </source>
</evidence>
<dbReference type="GO" id="GO:0008608">
    <property type="term" value="P:attachment of spindle microtubules to kinetochore"/>
    <property type="evidence" value="ECO:0007669"/>
    <property type="project" value="InterPro"/>
</dbReference>
<evidence type="ECO:0000256" key="6">
    <source>
        <dbReference type="ARBA" id="ARBA00022490"/>
    </source>
</evidence>
<reference evidence="19 20" key="1">
    <citation type="journal article" date="2012" name="MBio">
        <title>De novo assembly of the Pneumocystis jirovecii genome from a single bronchoalveolar lavage fluid specimen from a patient.</title>
        <authorList>
            <person name="Cisse O.H."/>
            <person name="Pagni M."/>
            <person name="Hauser P.M."/>
        </authorList>
    </citation>
    <scope>NUCLEOTIDE SEQUENCE [LARGE SCALE GENOMIC DNA]</scope>
    <source>
        <strain evidence="19 20">SE8</strain>
    </source>
</reference>
<keyword evidence="5" id="KW-0158">Chromosome</keyword>
<name>L0P856_PNEJI</name>
<dbReference type="GO" id="GO:0042729">
    <property type="term" value="C:DASH complex"/>
    <property type="evidence" value="ECO:0007669"/>
    <property type="project" value="InterPro"/>
</dbReference>
<gene>
    <name evidence="19" type="ORF">PNEJI1_001956</name>
</gene>
<proteinExistence type="inferred from homology"/>
<dbReference type="InterPro" id="IPR013966">
    <property type="entry name" value="Spc34"/>
</dbReference>
<comment type="caution">
    <text evidence="19">The sequence shown here is derived from an EMBL/GenBank/DDBJ whole genome shotgun (WGS) entry which is preliminary data.</text>
</comment>
<dbReference type="GO" id="GO:0051301">
    <property type="term" value="P:cell division"/>
    <property type="evidence" value="ECO:0007669"/>
    <property type="project" value="UniProtKB-KW"/>
</dbReference>
<evidence type="ECO:0000256" key="1">
    <source>
        <dbReference type="ARBA" id="ARBA00004123"/>
    </source>
</evidence>
<evidence type="ECO:0000256" key="2">
    <source>
        <dbReference type="ARBA" id="ARBA00004186"/>
    </source>
</evidence>
<keyword evidence="16" id="KW-0137">Centromere</keyword>
<evidence type="ECO:0000256" key="7">
    <source>
        <dbReference type="ARBA" id="ARBA00022618"/>
    </source>
</evidence>
<keyword evidence="6" id="KW-0963">Cytoplasm</keyword>
<evidence type="ECO:0000256" key="8">
    <source>
        <dbReference type="ARBA" id="ARBA00022701"/>
    </source>
</evidence>
<keyword evidence="10" id="KW-0159">Chromosome partition</keyword>
<keyword evidence="14" id="KW-0539">Nucleus</keyword>
<organism evidence="20">
    <name type="scientific">Pneumocystis jirovecii</name>
    <name type="common">Human pneumocystis pneumonia agent</name>
    <dbReference type="NCBI Taxonomy" id="42068"/>
    <lineage>
        <taxon>Eukaryota</taxon>
        <taxon>Fungi</taxon>
        <taxon>Dikarya</taxon>
        <taxon>Ascomycota</taxon>
        <taxon>Taphrinomycotina</taxon>
        <taxon>Pneumocystomycetes</taxon>
        <taxon>Pneumocystaceae</taxon>
        <taxon>Pneumocystis</taxon>
    </lineage>
</organism>
<evidence type="ECO:0000256" key="3">
    <source>
        <dbReference type="ARBA" id="ARBA00004629"/>
    </source>
</evidence>
<evidence type="ECO:0000256" key="5">
    <source>
        <dbReference type="ARBA" id="ARBA00022454"/>
    </source>
</evidence>
<dbReference type="GO" id="GO:0005876">
    <property type="term" value="C:spindle microtubule"/>
    <property type="evidence" value="ECO:0007669"/>
    <property type="project" value="InterPro"/>
</dbReference>
<keyword evidence="12" id="KW-0175">Coiled coil</keyword>
<comment type="subcellular location">
    <subcellularLocation>
        <location evidence="3">Chromosome</location>
        <location evidence="3">Centromere</location>
        <location evidence="3">Kinetochore</location>
    </subcellularLocation>
    <subcellularLocation>
        <location evidence="2">Cytoplasm</location>
        <location evidence="2">Cytoskeleton</location>
        <location evidence="2">Spindle</location>
    </subcellularLocation>
    <subcellularLocation>
        <location evidence="1">Nucleus</location>
    </subcellularLocation>
</comment>
<evidence type="ECO:0000256" key="17">
    <source>
        <dbReference type="ARBA" id="ARBA00044112"/>
    </source>
</evidence>
<keyword evidence="13" id="KW-0206">Cytoskeleton</keyword>
<keyword evidence="9" id="KW-0498">Mitosis</keyword>
<dbReference type="EMBL" id="CAKM01000089">
    <property type="protein sequence ID" value="CCJ28581.1"/>
    <property type="molecule type" value="Genomic_DNA"/>
</dbReference>
<dbReference type="Pfam" id="PF08657">
    <property type="entry name" value="DASH_Spc34"/>
    <property type="match status" value="1"/>
</dbReference>
<evidence type="ECO:0000256" key="15">
    <source>
        <dbReference type="ARBA" id="ARBA00023306"/>
    </source>
</evidence>
<evidence type="ECO:0000256" key="12">
    <source>
        <dbReference type="ARBA" id="ARBA00023054"/>
    </source>
</evidence>
<evidence type="ECO:0000256" key="16">
    <source>
        <dbReference type="ARBA" id="ARBA00023328"/>
    </source>
</evidence>
<dbReference type="InParanoid" id="L0P856"/>
<keyword evidence="7" id="KW-0132">Cell division</keyword>
<keyword evidence="15" id="KW-0131">Cell cycle</keyword>
<protein>
    <recommendedName>
        <fullName evidence="17">DASH complex subunit SPC34</fullName>
    </recommendedName>
    <alternativeName>
        <fullName evidence="18">Outer kinetochore protein SPC34</fullName>
    </alternativeName>
</protein>
<sequence length="127" mass="14816">MFFFVSFKKNNQFLNDLHFCIGCCGNIETCFESIEQSIDSISSLEFNYPRHFTNSLLKLKNIATLIRDAELHENMLFTVEKGQKEPQKTNRQCFKMPVTPLKSKESLSPETLLIAAKRLLDIWYVIF</sequence>
<dbReference type="VEuPathDB" id="FungiDB:PNEJI1_001956"/>
<dbReference type="Proteomes" id="UP000010422">
    <property type="component" value="Unassembled WGS sequence"/>
</dbReference>
<dbReference type="AlphaFoldDB" id="L0P856"/>
<evidence type="ECO:0000313" key="20">
    <source>
        <dbReference type="Proteomes" id="UP000010422"/>
    </source>
</evidence>
<keyword evidence="8" id="KW-0493">Microtubule</keyword>
<evidence type="ECO:0000256" key="4">
    <source>
        <dbReference type="ARBA" id="ARBA00008491"/>
    </source>
</evidence>
<keyword evidence="11" id="KW-0995">Kinetochore</keyword>
<evidence type="ECO:0000256" key="14">
    <source>
        <dbReference type="ARBA" id="ARBA00023242"/>
    </source>
</evidence>
<evidence type="ECO:0000256" key="9">
    <source>
        <dbReference type="ARBA" id="ARBA00022776"/>
    </source>
</evidence>
<accession>L0P856</accession>
<evidence type="ECO:0000256" key="10">
    <source>
        <dbReference type="ARBA" id="ARBA00022829"/>
    </source>
</evidence>
<comment type="similarity">
    <text evidence="4">Belongs to the DASH complex SPC34 family.</text>
</comment>
<dbReference type="STRING" id="1209962.L0P856"/>
<evidence type="ECO:0000313" key="19">
    <source>
        <dbReference type="EMBL" id="CCJ28581.1"/>
    </source>
</evidence>